<dbReference type="SMART" id="SM00421">
    <property type="entry name" value="HTH_LUXR"/>
    <property type="match status" value="1"/>
</dbReference>
<dbReference type="Proteomes" id="UP001596978">
    <property type="component" value="Unassembled WGS sequence"/>
</dbReference>
<dbReference type="InterPro" id="IPR000792">
    <property type="entry name" value="Tscrpt_reg_LuxR_C"/>
</dbReference>
<accession>A0ABW3CXX2</accession>
<reference evidence="7" key="1">
    <citation type="journal article" date="2019" name="Int. J. Syst. Evol. Microbiol.">
        <title>The Global Catalogue of Microorganisms (GCM) 10K type strain sequencing project: providing services to taxonomists for standard genome sequencing and annotation.</title>
        <authorList>
            <consortium name="The Broad Institute Genomics Platform"/>
            <consortium name="The Broad Institute Genome Sequencing Center for Infectious Disease"/>
            <person name="Wu L."/>
            <person name="Ma J."/>
        </authorList>
    </citation>
    <scope>NUCLEOTIDE SEQUENCE [LARGE SCALE GENOMIC DNA]</scope>
    <source>
        <strain evidence="7">CCUG 62952</strain>
    </source>
</reference>
<feature type="modified residue" description="4-aspartylphosphate" evidence="3">
    <location>
        <position position="34"/>
    </location>
</feature>
<dbReference type="Pfam" id="PF00072">
    <property type="entry name" value="Response_reg"/>
    <property type="match status" value="1"/>
</dbReference>
<dbReference type="PROSITE" id="PS50043">
    <property type="entry name" value="HTH_LUXR_2"/>
    <property type="match status" value="1"/>
</dbReference>
<keyword evidence="7" id="KW-1185">Reference proteome</keyword>
<sequence>MTQLIATNKCPGSTEYTKRYELINEERFDMIIIDIGLPGMDGLSLMKKVKRLRPNLPILILSMYLGRALAKKILSAAADGHLSKKANKKELFKAIEKFATGGTCYGNEITSIMADLINCKTSHTSVAKKEFTKREREVLRLICQEYSSKEIADRLCIGVTTVETHRRSMLQKTNSKNVIGLIRFAVQNELALWH</sequence>
<dbReference type="PROSITE" id="PS50110">
    <property type="entry name" value="RESPONSE_REGULATORY"/>
    <property type="match status" value="1"/>
</dbReference>
<dbReference type="Pfam" id="PF00196">
    <property type="entry name" value="GerE"/>
    <property type="match status" value="1"/>
</dbReference>
<dbReference type="InterPro" id="IPR011006">
    <property type="entry name" value="CheY-like_superfamily"/>
</dbReference>
<dbReference type="PANTHER" id="PTHR43214">
    <property type="entry name" value="TWO-COMPONENT RESPONSE REGULATOR"/>
    <property type="match status" value="1"/>
</dbReference>
<dbReference type="InterPro" id="IPR039420">
    <property type="entry name" value="WalR-like"/>
</dbReference>
<keyword evidence="1 3" id="KW-0597">Phosphoprotein</keyword>
<dbReference type="InterPro" id="IPR001789">
    <property type="entry name" value="Sig_transdc_resp-reg_receiver"/>
</dbReference>
<dbReference type="Gene3D" id="1.10.10.10">
    <property type="entry name" value="Winged helix-like DNA-binding domain superfamily/Winged helix DNA-binding domain"/>
    <property type="match status" value="1"/>
</dbReference>
<evidence type="ECO:0000259" key="5">
    <source>
        <dbReference type="PROSITE" id="PS50110"/>
    </source>
</evidence>
<dbReference type="Gene3D" id="3.40.50.2300">
    <property type="match status" value="1"/>
</dbReference>
<comment type="caution">
    <text evidence="6">The sequence shown here is derived from an EMBL/GenBank/DDBJ whole genome shotgun (WGS) entry which is preliminary data.</text>
</comment>
<evidence type="ECO:0000256" key="3">
    <source>
        <dbReference type="PROSITE-ProRule" id="PRU00169"/>
    </source>
</evidence>
<dbReference type="SUPFAM" id="SSF46894">
    <property type="entry name" value="C-terminal effector domain of the bipartite response regulators"/>
    <property type="match status" value="1"/>
</dbReference>
<gene>
    <name evidence="6" type="ORF">ACFQ1M_10575</name>
</gene>
<feature type="domain" description="HTH luxR-type" evidence="4">
    <location>
        <begin position="124"/>
        <end position="189"/>
    </location>
</feature>
<dbReference type="EMBL" id="JBHTJH010000010">
    <property type="protein sequence ID" value="MFD0862648.1"/>
    <property type="molecule type" value="Genomic_DNA"/>
</dbReference>
<feature type="domain" description="Response regulatory" evidence="5">
    <location>
        <begin position="1"/>
        <end position="99"/>
    </location>
</feature>
<keyword evidence="2" id="KW-0238">DNA-binding</keyword>
<dbReference type="InterPro" id="IPR036388">
    <property type="entry name" value="WH-like_DNA-bd_sf"/>
</dbReference>
<organism evidence="6 7">
    <name type="scientific">Sungkyunkwania multivorans</name>
    <dbReference type="NCBI Taxonomy" id="1173618"/>
    <lineage>
        <taxon>Bacteria</taxon>
        <taxon>Pseudomonadati</taxon>
        <taxon>Bacteroidota</taxon>
        <taxon>Flavobacteriia</taxon>
        <taxon>Flavobacteriales</taxon>
        <taxon>Flavobacteriaceae</taxon>
        <taxon>Sungkyunkwania</taxon>
    </lineage>
</organism>
<proteinExistence type="predicted"/>
<name>A0ABW3CXX2_9FLAO</name>
<protein>
    <submittedName>
        <fullName evidence="6">Response regulator</fullName>
    </submittedName>
</protein>
<dbReference type="PANTHER" id="PTHR43214:SF43">
    <property type="entry name" value="TWO-COMPONENT RESPONSE REGULATOR"/>
    <property type="match status" value="1"/>
</dbReference>
<dbReference type="SUPFAM" id="SSF52172">
    <property type="entry name" value="CheY-like"/>
    <property type="match status" value="1"/>
</dbReference>
<dbReference type="PRINTS" id="PR00038">
    <property type="entry name" value="HTHLUXR"/>
</dbReference>
<dbReference type="CDD" id="cd17535">
    <property type="entry name" value="REC_NarL-like"/>
    <property type="match status" value="1"/>
</dbReference>
<dbReference type="CDD" id="cd06170">
    <property type="entry name" value="LuxR_C_like"/>
    <property type="match status" value="1"/>
</dbReference>
<evidence type="ECO:0000256" key="2">
    <source>
        <dbReference type="ARBA" id="ARBA00023125"/>
    </source>
</evidence>
<dbReference type="InterPro" id="IPR016032">
    <property type="entry name" value="Sig_transdc_resp-reg_C-effctor"/>
</dbReference>
<dbReference type="InterPro" id="IPR058245">
    <property type="entry name" value="NreC/VraR/RcsB-like_REC"/>
</dbReference>
<dbReference type="RefSeq" id="WP_386407971.1">
    <property type="nucleotide sequence ID" value="NZ_JBHTJH010000010.1"/>
</dbReference>
<evidence type="ECO:0000313" key="7">
    <source>
        <dbReference type="Proteomes" id="UP001596978"/>
    </source>
</evidence>
<evidence type="ECO:0000313" key="6">
    <source>
        <dbReference type="EMBL" id="MFD0862648.1"/>
    </source>
</evidence>
<evidence type="ECO:0000256" key="1">
    <source>
        <dbReference type="ARBA" id="ARBA00022553"/>
    </source>
</evidence>
<evidence type="ECO:0000259" key="4">
    <source>
        <dbReference type="PROSITE" id="PS50043"/>
    </source>
</evidence>